<evidence type="ECO:0000256" key="1">
    <source>
        <dbReference type="ARBA" id="ARBA00004685"/>
    </source>
</evidence>
<evidence type="ECO:0000256" key="4">
    <source>
        <dbReference type="SAM" id="Phobius"/>
    </source>
</evidence>
<dbReference type="InParanoid" id="A0A5C3PUS1"/>
<dbReference type="InterPro" id="IPR021765">
    <property type="entry name" value="UstYa-like"/>
</dbReference>
<keyword evidence="2" id="KW-0560">Oxidoreductase</keyword>
<accession>A0A5C3PUS1</accession>
<proteinExistence type="inferred from homology"/>
<comment type="similarity">
    <text evidence="3">Belongs to the ustYa family.</text>
</comment>
<sequence>MLPQLPSTLRGRVWYLCSAFLVAVALVVNLKVHQTWKTPRATDEWREEDFSFLEADYPPSLVPLSKHPRDAALVIEDTVHYHPNASAEWHSLFPAGTGGFVKLGPQNRLFGVSMFHQLHCLDKMRRAVVSVPSSEWESWHTQHCLNYVRQMLLCAANMRLEPVKMEKGKGKEGLKVDGLGLEHRCRDWSVLRRAVEKNYERWPNEL</sequence>
<evidence type="ECO:0008006" key="7">
    <source>
        <dbReference type="Google" id="ProtNLM"/>
    </source>
</evidence>
<dbReference type="GO" id="GO:0016491">
    <property type="term" value="F:oxidoreductase activity"/>
    <property type="evidence" value="ECO:0007669"/>
    <property type="project" value="UniProtKB-KW"/>
</dbReference>
<evidence type="ECO:0000313" key="5">
    <source>
        <dbReference type="EMBL" id="TFK91578.1"/>
    </source>
</evidence>
<keyword evidence="4" id="KW-0472">Membrane</keyword>
<dbReference type="PANTHER" id="PTHR33365:SF11">
    <property type="entry name" value="TAT PATHWAY SIGNAL SEQUENCE"/>
    <property type="match status" value="1"/>
</dbReference>
<dbReference type="AlphaFoldDB" id="A0A5C3PUS1"/>
<dbReference type="GO" id="GO:0043386">
    <property type="term" value="P:mycotoxin biosynthetic process"/>
    <property type="evidence" value="ECO:0007669"/>
    <property type="project" value="InterPro"/>
</dbReference>
<name>A0A5C3PUS1_9APHY</name>
<dbReference type="PANTHER" id="PTHR33365">
    <property type="entry name" value="YALI0B05434P"/>
    <property type="match status" value="1"/>
</dbReference>
<dbReference type="Pfam" id="PF11807">
    <property type="entry name" value="UstYa"/>
    <property type="match status" value="1"/>
</dbReference>
<evidence type="ECO:0000313" key="6">
    <source>
        <dbReference type="Proteomes" id="UP000308197"/>
    </source>
</evidence>
<gene>
    <name evidence="5" type="ORF">K466DRAFT_650953</name>
</gene>
<keyword evidence="4" id="KW-1133">Transmembrane helix</keyword>
<organism evidence="5 6">
    <name type="scientific">Polyporus arcularius HHB13444</name>
    <dbReference type="NCBI Taxonomy" id="1314778"/>
    <lineage>
        <taxon>Eukaryota</taxon>
        <taxon>Fungi</taxon>
        <taxon>Dikarya</taxon>
        <taxon>Basidiomycota</taxon>
        <taxon>Agaricomycotina</taxon>
        <taxon>Agaricomycetes</taxon>
        <taxon>Polyporales</taxon>
        <taxon>Polyporaceae</taxon>
        <taxon>Polyporus</taxon>
    </lineage>
</organism>
<evidence type="ECO:0000256" key="2">
    <source>
        <dbReference type="ARBA" id="ARBA00023002"/>
    </source>
</evidence>
<dbReference type="EMBL" id="ML211017">
    <property type="protein sequence ID" value="TFK91578.1"/>
    <property type="molecule type" value="Genomic_DNA"/>
</dbReference>
<dbReference type="Proteomes" id="UP000308197">
    <property type="component" value="Unassembled WGS sequence"/>
</dbReference>
<evidence type="ECO:0000256" key="3">
    <source>
        <dbReference type="ARBA" id="ARBA00035112"/>
    </source>
</evidence>
<dbReference type="STRING" id="1314778.A0A5C3PUS1"/>
<keyword evidence="4" id="KW-0812">Transmembrane</keyword>
<protein>
    <recommendedName>
        <fullName evidence="7">Oxidase ustYa</fullName>
    </recommendedName>
</protein>
<keyword evidence="6" id="KW-1185">Reference proteome</keyword>
<comment type="pathway">
    <text evidence="1">Mycotoxin biosynthesis.</text>
</comment>
<feature type="transmembrane region" description="Helical" evidence="4">
    <location>
        <begin position="12"/>
        <end position="30"/>
    </location>
</feature>
<reference evidence="5 6" key="1">
    <citation type="journal article" date="2019" name="Nat. Ecol. Evol.">
        <title>Megaphylogeny resolves global patterns of mushroom evolution.</title>
        <authorList>
            <person name="Varga T."/>
            <person name="Krizsan K."/>
            <person name="Foldi C."/>
            <person name="Dima B."/>
            <person name="Sanchez-Garcia M."/>
            <person name="Sanchez-Ramirez S."/>
            <person name="Szollosi G.J."/>
            <person name="Szarkandi J.G."/>
            <person name="Papp V."/>
            <person name="Albert L."/>
            <person name="Andreopoulos W."/>
            <person name="Angelini C."/>
            <person name="Antonin V."/>
            <person name="Barry K.W."/>
            <person name="Bougher N.L."/>
            <person name="Buchanan P."/>
            <person name="Buyck B."/>
            <person name="Bense V."/>
            <person name="Catcheside P."/>
            <person name="Chovatia M."/>
            <person name="Cooper J."/>
            <person name="Damon W."/>
            <person name="Desjardin D."/>
            <person name="Finy P."/>
            <person name="Geml J."/>
            <person name="Haridas S."/>
            <person name="Hughes K."/>
            <person name="Justo A."/>
            <person name="Karasinski D."/>
            <person name="Kautmanova I."/>
            <person name="Kiss B."/>
            <person name="Kocsube S."/>
            <person name="Kotiranta H."/>
            <person name="LaButti K.M."/>
            <person name="Lechner B.E."/>
            <person name="Liimatainen K."/>
            <person name="Lipzen A."/>
            <person name="Lukacs Z."/>
            <person name="Mihaltcheva S."/>
            <person name="Morgado L.N."/>
            <person name="Niskanen T."/>
            <person name="Noordeloos M.E."/>
            <person name="Ohm R.A."/>
            <person name="Ortiz-Santana B."/>
            <person name="Ovrebo C."/>
            <person name="Racz N."/>
            <person name="Riley R."/>
            <person name="Savchenko A."/>
            <person name="Shiryaev A."/>
            <person name="Soop K."/>
            <person name="Spirin V."/>
            <person name="Szebenyi C."/>
            <person name="Tomsovsky M."/>
            <person name="Tulloss R.E."/>
            <person name="Uehling J."/>
            <person name="Grigoriev I.V."/>
            <person name="Vagvolgyi C."/>
            <person name="Papp T."/>
            <person name="Martin F.M."/>
            <person name="Miettinen O."/>
            <person name="Hibbett D.S."/>
            <person name="Nagy L.G."/>
        </authorList>
    </citation>
    <scope>NUCLEOTIDE SEQUENCE [LARGE SCALE GENOMIC DNA]</scope>
    <source>
        <strain evidence="5 6">HHB13444</strain>
    </source>
</reference>